<accession>A0ABD6BYV4</accession>
<dbReference type="RefSeq" id="WP_256417218.1">
    <property type="nucleotide sequence ID" value="NZ_JANHDL010000002.1"/>
</dbReference>
<dbReference type="Proteomes" id="UP001597185">
    <property type="component" value="Unassembled WGS sequence"/>
</dbReference>
<dbReference type="EMBL" id="JBHUDB010000001">
    <property type="protein sequence ID" value="MFD1569383.1"/>
    <property type="molecule type" value="Genomic_DNA"/>
</dbReference>
<gene>
    <name evidence="1" type="ORF">ACFR9T_02055</name>
</gene>
<evidence type="ECO:0000313" key="1">
    <source>
        <dbReference type="EMBL" id="MFD1569383.1"/>
    </source>
</evidence>
<dbReference type="AlphaFoldDB" id="A0ABD6BYV4"/>
<protein>
    <submittedName>
        <fullName evidence="1">Uncharacterized protein</fullName>
    </submittedName>
</protein>
<reference evidence="1 2" key="1">
    <citation type="journal article" date="2019" name="Int. J. Syst. Evol. Microbiol.">
        <title>The Global Catalogue of Microorganisms (GCM) 10K type strain sequencing project: providing services to taxonomists for standard genome sequencing and annotation.</title>
        <authorList>
            <consortium name="The Broad Institute Genomics Platform"/>
            <consortium name="The Broad Institute Genome Sequencing Center for Infectious Disease"/>
            <person name="Wu L."/>
            <person name="Ma J."/>
        </authorList>
    </citation>
    <scope>NUCLEOTIDE SEQUENCE [LARGE SCALE GENOMIC DNA]</scope>
    <source>
        <strain evidence="1 2">CGMCC 1.12689</strain>
    </source>
</reference>
<sequence length="299" mass="32902">MTEADPARLADSKARIQTGLRSHAVASTPSQRTVQLADRLAVVHSELGDTELAAVIEDQQLSEAVGDINTDRLHGIRKVTEVIEEDLAIDIGHSKFARIAGIASTFTSMGSFALAGHSLLLSATALDTAHEEAGSVSAIKTPQFFDFYRSLAIFIAEGMLFTTPLNFKTAWRGTRFFNNLVLYRFRAVHNGLYKLLLSEVHYAIRGIVPAALRDPEAFATYLSSMVMQTVEFIQEVKDINPLTFLDTAKSIGREFETFVENTYDVTTSDVDITAIAEEALSEFTTTSDSRTMYTPTQGF</sequence>
<proteinExistence type="predicted"/>
<name>A0ABD6BYV4_9EURY</name>
<comment type="caution">
    <text evidence="1">The sequence shown here is derived from an EMBL/GenBank/DDBJ whole genome shotgun (WGS) entry which is preliminary data.</text>
</comment>
<keyword evidence="2" id="KW-1185">Reference proteome</keyword>
<organism evidence="1 2">
    <name type="scientific">Halorubrum laminariae</name>
    <dbReference type="NCBI Taxonomy" id="1433523"/>
    <lineage>
        <taxon>Archaea</taxon>
        <taxon>Methanobacteriati</taxon>
        <taxon>Methanobacteriota</taxon>
        <taxon>Stenosarchaea group</taxon>
        <taxon>Halobacteria</taxon>
        <taxon>Halobacteriales</taxon>
        <taxon>Haloferacaceae</taxon>
        <taxon>Halorubrum</taxon>
    </lineage>
</organism>
<evidence type="ECO:0000313" key="2">
    <source>
        <dbReference type="Proteomes" id="UP001597185"/>
    </source>
</evidence>